<gene>
    <name evidence="1" type="ORF">HMPREF0514_10105</name>
</gene>
<organism evidence="1 2">
    <name type="scientific">Lactobacillus paragasseri JV-V03</name>
    <dbReference type="NCBI Taxonomy" id="525326"/>
    <lineage>
        <taxon>Bacteria</taxon>
        <taxon>Bacillati</taxon>
        <taxon>Bacillota</taxon>
        <taxon>Bacilli</taxon>
        <taxon>Lactobacillales</taxon>
        <taxon>Lactobacillaceae</taxon>
        <taxon>Lactobacillus</taxon>
    </lineage>
</organism>
<comment type="caution">
    <text evidence="1">The sequence shown here is derived from an EMBL/GenBank/DDBJ whole genome shotgun (WGS) entry which is preliminary data.</text>
</comment>
<dbReference type="Proteomes" id="UP000003672">
    <property type="component" value="Unassembled WGS sequence"/>
</dbReference>
<dbReference type="EMBL" id="ACGO02000001">
    <property type="protein sequence ID" value="EFJ69661.1"/>
    <property type="molecule type" value="Genomic_DNA"/>
</dbReference>
<reference evidence="1 2" key="1">
    <citation type="submission" date="2010-06" db="EMBL/GenBank/DDBJ databases">
        <authorList>
            <person name="Muzny D."/>
            <person name="Qin X."/>
            <person name="Buhay C."/>
            <person name="Dugan-Rocha S."/>
            <person name="Ding Y."/>
            <person name="Chen G."/>
            <person name="Hawes A."/>
            <person name="Holder M."/>
            <person name="Jhangiani S."/>
            <person name="Johnson A."/>
            <person name="Khan Z."/>
            <person name="Li Z."/>
            <person name="Liu W."/>
            <person name="Liu X."/>
            <person name="Perez L."/>
            <person name="Shen H."/>
            <person name="Wang Q."/>
            <person name="Watt J."/>
            <person name="Xi L."/>
            <person name="Xin Y."/>
            <person name="Zhou J."/>
            <person name="Deng J."/>
            <person name="Jiang H."/>
            <person name="Liu Y."/>
            <person name="Qu J."/>
            <person name="Song X.-Z."/>
            <person name="Zhang L."/>
            <person name="Villasana D."/>
            <person name="Johnson A."/>
            <person name="Liu J."/>
            <person name="Liyanage D."/>
            <person name="Lorensuhewa L."/>
            <person name="Robinson T."/>
            <person name="Song A."/>
            <person name="Song B.-B."/>
            <person name="Dinh H."/>
            <person name="Thornton R."/>
            <person name="Coyle M."/>
            <person name="Francisco L."/>
            <person name="Jackson L."/>
            <person name="Javaid M."/>
            <person name="Korchina V."/>
            <person name="Kovar C."/>
            <person name="Mata R."/>
            <person name="Mathew T."/>
            <person name="Ngo R."/>
            <person name="Nguyen L."/>
            <person name="Nguyen N."/>
            <person name="Okwuonu G."/>
            <person name="Ongeri F."/>
            <person name="Pham C."/>
            <person name="Simmons D."/>
            <person name="Wilczek-Boney K."/>
            <person name="Hale W."/>
            <person name="Jakkamsetti A."/>
            <person name="Pham P."/>
            <person name="Ruth R."/>
            <person name="San Lucas F."/>
            <person name="Warren J."/>
            <person name="Zhang J."/>
            <person name="Zhao Z."/>
            <person name="Zhou C."/>
            <person name="Zhu D."/>
            <person name="Lee S."/>
            <person name="Bess C."/>
            <person name="Blankenburg K."/>
            <person name="Forbes L."/>
            <person name="Fu Q."/>
            <person name="Gubbala S."/>
            <person name="Hirani K."/>
            <person name="Jayaseelan J.C."/>
            <person name="Lara F."/>
            <person name="Munidasa M."/>
            <person name="Palculict T."/>
            <person name="Patil S."/>
            <person name="Pu L.-L."/>
            <person name="Saada N."/>
            <person name="Tang L."/>
            <person name="Weissenberger G."/>
            <person name="Zhu Y."/>
            <person name="Hemphill L."/>
            <person name="Shang Y."/>
            <person name="Youmans B."/>
            <person name="Ayvaz T."/>
            <person name="Ross M."/>
            <person name="Santibanez J."/>
            <person name="Aqrawi P."/>
            <person name="Gross S."/>
            <person name="Joshi V."/>
            <person name="Fowler G."/>
            <person name="Nazareth L."/>
            <person name="Reid J."/>
            <person name="Worley K."/>
            <person name="Petrosino J."/>
            <person name="Highlander S."/>
            <person name="Gibbs R."/>
        </authorList>
    </citation>
    <scope>NUCLEOTIDE SEQUENCE [LARGE SCALE GENOMIC DNA]</scope>
    <source>
        <strain evidence="1 2">JV-V03</strain>
    </source>
</reference>
<protein>
    <submittedName>
        <fullName evidence="1">Uncharacterized protein</fullName>
    </submittedName>
</protein>
<accession>A0AA87DDF2</accession>
<sequence length="51" mass="5683">MIAEEKINEAISTNEKAFLENLRTIMQIPSVKGSSEKVAAEKDLDIDFSEV</sequence>
<dbReference type="RefSeq" id="WP_003648335.1">
    <property type="nucleotide sequence ID" value="NZ_CP040500.1"/>
</dbReference>
<proteinExistence type="predicted"/>
<evidence type="ECO:0000313" key="2">
    <source>
        <dbReference type="Proteomes" id="UP000003672"/>
    </source>
</evidence>
<dbReference type="AlphaFoldDB" id="A0AA87DDF2"/>
<evidence type="ECO:0000313" key="1">
    <source>
        <dbReference type="EMBL" id="EFJ69661.1"/>
    </source>
</evidence>
<name>A0AA87DDF2_9LACO</name>